<organism evidence="2 3">
    <name type="scientific">Sphingomonas sinipercae</name>
    <dbReference type="NCBI Taxonomy" id="2714944"/>
    <lineage>
        <taxon>Bacteria</taxon>
        <taxon>Pseudomonadati</taxon>
        <taxon>Pseudomonadota</taxon>
        <taxon>Alphaproteobacteria</taxon>
        <taxon>Sphingomonadales</taxon>
        <taxon>Sphingomonadaceae</taxon>
        <taxon>Sphingomonas</taxon>
    </lineage>
</organism>
<protein>
    <submittedName>
        <fullName evidence="2">DUF1345 domain-containing protein</fullName>
    </submittedName>
</protein>
<feature type="transmembrane region" description="Helical" evidence="1">
    <location>
        <begin position="71"/>
        <end position="90"/>
    </location>
</feature>
<dbReference type="InterPro" id="IPR009781">
    <property type="entry name" value="DUF1345"/>
</dbReference>
<keyword evidence="1" id="KW-1133">Transmembrane helix</keyword>
<feature type="transmembrane region" description="Helical" evidence="1">
    <location>
        <begin position="149"/>
        <end position="171"/>
    </location>
</feature>
<keyword evidence="3" id="KW-1185">Reference proteome</keyword>
<dbReference type="Pfam" id="PF07077">
    <property type="entry name" value="DUF1345"/>
    <property type="match status" value="1"/>
</dbReference>
<name>A0A6G7ZQU3_9SPHN</name>
<feature type="transmembrane region" description="Helical" evidence="1">
    <location>
        <begin position="37"/>
        <end position="59"/>
    </location>
</feature>
<dbReference type="KEGG" id="ssin:G7078_07275"/>
<accession>A0A6G7ZQU3</accession>
<evidence type="ECO:0000256" key="1">
    <source>
        <dbReference type="SAM" id="Phobius"/>
    </source>
</evidence>
<keyword evidence="1" id="KW-0812">Transmembrane</keyword>
<evidence type="ECO:0000313" key="2">
    <source>
        <dbReference type="EMBL" id="QIL03341.1"/>
    </source>
</evidence>
<dbReference type="AlphaFoldDB" id="A0A6G7ZQU3"/>
<reference evidence="2 3" key="1">
    <citation type="submission" date="2020-03" db="EMBL/GenBank/DDBJ databases">
        <title>Sphingomonas sp. nov., isolated from fish.</title>
        <authorList>
            <person name="Hyun D.-W."/>
            <person name="Bae J.-W."/>
        </authorList>
    </citation>
    <scope>NUCLEOTIDE SEQUENCE [LARGE SCALE GENOMIC DNA]</scope>
    <source>
        <strain evidence="2 3">HDW15C</strain>
    </source>
</reference>
<keyword evidence="1" id="KW-0472">Membrane</keyword>
<gene>
    <name evidence="2" type="ORF">G7078_07275</name>
</gene>
<dbReference type="Proteomes" id="UP000502502">
    <property type="component" value="Chromosome"/>
</dbReference>
<dbReference type="EMBL" id="CP049871">
    <property type="protein sequence ID" value="QIL03341.1"/>
    <property type="molecule type" value="Genomic_DNA"/>
</dbReference>
<sequence length="174" mass="18367">MIGFDVAALVFLGSAISLFSATPSQMRRSAAENDANRLLLLVINVALAAVTLIAIVALLQDKAALTPADKLLVVLTLALAWGFGNAVYTLHYAHLFYSSADGGKDAAGLVFPGTKEPRFADFAYFAYTLGVAVQTSDVQVTSPQVRNVVTVHCIVGFFFNLGVLALMINVLGSS</sequence>
<evidence type="ECO:0000313" key="3">
    <source>
        <dbReference type="Proteomes" id="UP000502502"/>
    </source>
</evidence>
<proteinExistence type="predicted"/>